<reference evidence="2" key="1">
    <citation type="submission" date="2022-03" db="EMBL/GenBank/DDBJ databases">
        <title>Cryobacterium sp. nov. strain ZS14-85, isolated from Antarctic soil.</title>
        <authorList>
            <person name="Li J."/>
            <person name="Niu G."/>
        </authorList>
    </citation>
    <scope>NUCLEOTIDE SEQUENCE</scope>
    <source>
        <strain evidence="2">ZS14-85</strain>
    </source>
</reference>
<dbReference type="Proteomes" id="UP001165341">
    <property type="component" value="Unassembled WGS sequence"/>
</dbReference>
<dbReference type="AlphaFoldDB" id="A0AA41QUS1"/>
<comment type="caution">
    <text evidence="2">The sequence shown here is derived from an EMBL/GenBank/DDBJ whole genome shotgun (WGS) entry which is preliminary data.</text>
</comment>
<evidence type="ECO:0000256" key="1">
    <source>
        <dbReference type="SAM" id="Phobius"/>
    </source>
</evidence>
<name>A0AA41QUS1_9MICO</name>
<feature type="transmembrane region" description="Helical" evidence="1">
    <location>
        <begin position="51"/>
        <end position="73"/>
    </location>
</feature>
<evidence type="ECO:0000313" key="2">
    <source>
        <dbReference type="EMBL" id="MCI4658082.1"/>
    </source>
</evidence>
<keyword evidence="1" id="KW-1133">Transmembrane helix</keyword>
<evidence type="ECO:0000313" key="3">
    <source>
        <dbReference type="Proteomes" id="UP001165341"/>
    </source>
</evidence>
<accession>A0AA41QUS1</accession>
<keyword evidence="1" id="KW-0472">Membrane</keyword>
<protein>
    <submittedName>
        <fullName evidence="2">Uncharacterized protein</fullName>
    </submittedName>
</protein>
<dbReference type="RefSeq" id="WP_243011865.1">
    <property type="nucleotide sequence ID" value="NZ_JALGAR010000002.1"/>
</dbReference>
<keyword evidence="1" id="KW-0812">Transmembrane</keyword>
<feature type="transmembrane region" description="Helical" evidence="1">
    <location>
        <begin position="21"/>
        <end position="39"/>
    </location>
</feature>
<dbReference type="EMBL" id="JALGAR010000002">
    <property type="protein sequence ID" value="MCI4658082.1"/>
    <property type="molecule type" value="Genomic_DNA"/>
</dbReference>
<keyword evidence="3" id="KW-1185">Reference proteome</keyword>
<sequence>MSEDSTYGEPRPRKYQWRYGPLRIVMPWLCIAAGILMAIKGAFDVGTNASAGPLFLILGASLIVLGVVAFFVYRWMAKRGI</sequence>
<proteinExistence type="predicted"/>
<gene>
    <name evidence="2" type="ORF">MQH31_09725</name>
</gene>
<organism evidence="2 3">
    <name type="scientific">Cryobacterium zhongshanensis</name>
    <dbReference type="NCBI Taxonomy" id="2928153"/>
    <lineage>
        <taxon>Bacteria</taxon>
        <taxon>Bacillati</taxon>
        <taxon>Actinomycetota</taxon>
        <taxon>Actinomycetes</taxon>
        <taxon>Micrococcales</taxon>
        <taxon>Microbacteriaceae</taxon>
        <taxon>Cryobacterium</taxon>
    </lineage>
</organism>